<evidence type="ECO:0000256" key="6">
    <source>
        <dbReference type="ARBA" id="ARBA00023004"/>
    </source>
</evidence>
<evidence type="ECO:0000256" key="7">
    <source>
        <dbReference type="ARBA" id="ARBA00023033"/>
    </source>
</evidence>
<evidence type="ECO:0000313" key="11">
    <source>
        <dbReference type="EMBL" id="CAE1280455.1"/>
    </source>
</evidence>
<keyword evidence="7 10" id="KW-0503">Monooxygenase</keyword>
<dbReference type="AlphaFoldDB" id="A0A812CY51"/>
<keyword evidence="11" id="KW-0413">Isomerase</keyword>
<dbReference type="PROSITE" id="PS00086">
    <property type="entry name" value="CYTOCHROME_P450"/>
    <property type="match status" value="1"/>
</dbReference>
<dbReference type="PRINTS" id="PR00385">
    <property type="entry name" value="P450"/>
</dbReference>
<evidence type="ECO:0000256" key="2">
    <source>
        <dbReference type="ARBA" id="ARBA00010617"/>
    </source>
</evidence>
<keyword evidence="6 9" id="KW-0408">Iron</keyword>
<evidence type="ECO:0000256" key="9">
    <source>
        <dbReference type="PIRSR" id="PIRSR602401-1"/>
    </source>
</evidence>
<organism evidence="11 12">
    <name type="scientific">Acanthosepion pharaonis</name>
    <name type="common">Pharaoh cuttlefish</name>
    <name type="synonym">Sepia pharaonis</name>
    <dbReference type="NCBI Taxonomy" id="158019"/>
    <lineage>
        <taxon>Eukaryota</taxon>
        <taxon>Metazoa</taxon>
        <taxon>Spiralia</taxon>
        <taxon>Lophotrochozoa</taxon>
        <taxon>Mollusca</taxon>
        <taxon>Cephalopoda</taxon>
        <taxon>Coleoidea</taxon>
        <taxon>Decapodiformes</taxon>
        <taxon>Sepiida</taxon>
        <taxon>Sepiina</taxon>
        <taxon>Sepiidae</taxon>
        <taxon>Acanthosepion</taxon>
    </lineage>
</organism>
<accession>A0A812CY51</accession>
<evidence type="ECO:0000256" key="1">
    <source>
        <dbReference type="ARBA" id="ARBA00001971"/>
    </source>
</evidence>
<evidence type="ECO:0000256" key="5">
    <source>
        <dbReference type="ARBA" id="ARBA00023002"/>
    </source>
</evidence>
<comment type="cofactor">
    <cofactor evidence="1 9">
        <name>heme</name>
        <dbReference type="ChEBI" id="CHEBI:30413"/>
    </cofactor>
</comment>
<keyword evidence="12" id="KW-1185">Reference proteome</keyword>
<evidence type="ECO:0000256" key="10">
    <source>
        <dbReference type="RuleBase" id="RU000461"/>
    </source>
</evidence>
<comment type="function">
    <text evidence="8">Cytochromes P450 are a group of heme-thiolate monooxygenases. They oxidize a variety of structurally unrelated compounds, including steroids, fatty acids, and xenobiotics.</text>
</comment>
<dbReference type="EC" id="5.3.99.5" evidence="11"/>
<keyword evidence="4 9" id="KW-0479">Metal-binding</keyword>
<evidence type="ECO:0000256" key="3">
    <source>
        <dbReference type="ARBA" id="ARBA00022617"/>
    </source>
</evidence>
<keyword evidence="3 9" id="KW-0349">Heme</keyword>
<gene>
    <name evidence="11" type="ORF">SPHA_42362</name>
</gene>
<dbReference type="InterPro" id="IPR017972">
    <property type="entry name" value="Cyt_P450_CS"/>
</dbReference>
<feature type="binding site" description="axial binding residue" evidence="9">
    <location>
        <position position="215"/>
    </location>
    <ligand>
        <name>heme</name>
        <dbReference type="ChEBI" id="CHEBI:30413"/>
    </ligand>
    <ligandPart>
        <name>Fe</name>
        <dbReference type="ChEBI" id="CHEBI:18248"/>
    </ligandPart>
</feature>
<comment type="caution">
    <text evidence="11">The sequence shown here is derived from an EMBL/GenBank/DDBJ whole genome shotgun (WGS) entry which is preliminary data.</text>
</comment>
<dbReference type="OrthoDB" id="6093983at2759"/>
<dbReference type="PANTHER" id="PTHR24302">
    <property type="entry name" value="CYTOCHROME P450 FAMILY 3"/>
    <property type="match status" value="1"/>
</dbReference>
<dbReference type="FunFam" id="1.10.630.10:FF:000182">
    <property type="entry name" value="Cytochrome P450 3A4"/>
    <property type="match status" value="1"/>
</dbReference>
<dbReference type="PANTHER" id="PTHR24302:SF15">
    <property type="entry name" value="FATTY-ACID PEROXYGENASE"/>
    <property type="match status" value="1"/>
</dbReference>
<dbReference type="Proteomes" id="UP000597762">
    <property type="component" value="Unassembled WGS sequence"/>
</dbReference>
<name>A0A812CY51_ACAPH</name>
<comment type="similarity">
    <text evidence="2 10">Belongs to the cytochrome P450 family.</text>
</comment>
<protein>
    <submittedName>
        <fullName evidence="11">TBXAS1</fullName>
        <ecNumber evidence="11">5.3.99.5</ecNumber>
    </submittedName>
</protein>
<dbReference type="InterPro" id="IPR050705">
    <property type="entry name" value="Cytochrome_P450_3A"/>
</dbReference>
<keyword evidence="5 10" id="KW-0560">Oxidoreductase</keyword>
<dbReference type="EMBL" id="CAHIKZ030002068">
    <property type="protein sequence ID" value="CAE1280455.1"/>
    <property type="molecule type" value="Genomic_DNA"/>
</dbReference>
<dbReference type="GO" id="GO:0005506">
    <property type="term" value="F:iron ion binding"/>
    <property type="evidence" value="ECO:0007669"/>
    <property type="project" value="InterPro"/>
</dbReference>
<dbReference type="InterPro" id="IPR002401">
    <property type="entry name" value="Cyt_P450_E_grp-I"/>
</dbReference>
<evidence type="ECO:0000256" key="4">
    <source>
        <dbReference type="ARBA" id="ARBA00022723"/>
    </source>
</evidence>
<evidence type="ECO:0000256" key="8">
    <source>
        <dbReference type="ARBA" id="ARBA00043906"/>
    </source>
</evidence>
<dbReference type="PRINTS" id="PR00463">
    <property type="entry name" value="EP450I"/>
</dbReference>
<dbReference type="GO" id="GO:0008395">
    <property type="term" value="F:steroid hydroxylase activity"/>
    <property type="evidence" value="ECO:0007669"/>
    <property type="project" value="TreeGrafter"/>
</dbReference>
<dbReference type="GO" id="GO:0004796">
    <property type="term" value="F:thromboxane-A synthase activity"/>
    <property type="evidence" value="ECO:0007669"/>
    <property type="project" value="UniProtKB-EC"/>
</dbReference>
<dbReference type="Gene3D" id="1.10.630.10">
    <property type="entry name" value="Cytochrome P450"/>
    <property type="match status" value="1"/>
</dbReference>
<evidence type="ECO:0000313" key="12">
    <source>
        <dbReference type="Proteomes" id="UP000597762"/>
    </source>
</evidence>
<sequence length="280" mass="32699">MRYFINFCKELVEEKRRTKDTSTRKDLLQLMLDAQLEGHEKLDKKTEQELKLENITDWRTKRGLTDVEVIAQCMIFFLAGFDTTATTLSFFAHSMAMNPDVQDKICQEIEEKLGQESPNYDNVQKLTYLQMCMEETLRMYPIAAMLIRESKEDCIVKGMKIPKNTGVMFPIMCLHYDPRYWTEPEKFDPEHFSEENKAKQKSFTYLPFGGGPRICAGMRLAELEFKMAVVQMLRKFRLVACDKTEKKIKFSKTGHLKPKNGIWIKIEHHQQSNDNAAQAN</sequence>
<dbReference type="InterPro" id="IPR001128">
    <property type="entry name" value="Cyt_P450"/>
</dbReference>
<dbReference type="GO" id="GO:0016705">
    <property type="term" value="F:oxidoreductase activity, acting on paired donors, with incorporation or reduction of molecular oxygen"/>
    <property type="evidence" value="ECO:0007669"/>
    <property type="project" value="InterPro"/>
</dbReference>
<proteinExistence type="inferred from homology"/>
<reference evidence="11" key="1">
    <citation type="submission" date="2021-01" db="EMBL/GenBank/DDBJ databases">
        <authorList>
            <person name="Li R."/>
            <person name="Bekaert M."/>
        </authorList>
    </citation>
    <scope>NUCLEOTIDE SEQUENCE</scope>
    <source>
        <strain evidence="11">Farmed</strain>
    </source>
</reference>
<dbReference type="InterPro" id="IPR036396">
    <property type="entry name" value="Cyt_P450_sf"/>
</dbReference>
<dbReference type="Pfam" id="PF00067">
    <property type="entry name" value="p450"/>
    <property type="match status" value="1"/>
</dbReference>
<dbReference type="SUPFAM" id="SSF48264">
    <property type="entry name" value="Cytochrome P450"/>
    <property type="match status" value="1"/>
</dbReference>
<dbReference type="GO" id="GO:0020037">
    <property type="term" value="F:heme binding"/>
    <property type="evidence" value="ECO:0007669"/>
    <property type="project" value="InterPro"/>
</dbReference>